<evidence type="ECO:0000313" key="3">
    <source>
        <dbReference type="Proteomes" id="UP001595715"/>
    </source>
</evidence>
<feature type="domain" description="EAL" evidence="1">
    <location>
        <begin position="18"/>
        <end position="270"/>
    </location>
</feature>
<dbReference type="PANTHER" id="PTHR33121">
    <property type="entry name" value="CYCLIC DI-GMP PHOSPHODIESTERASE PDEF"/>
    <property type="match status" value="1"/>
</dbReference>
<evidence type="ECO:0000259" key="1">
    <source>
        <dbReference type="PROSITE" id="PS50883"/>
    </source>
</evidence>
<dbReference type="SMART" id="SM00052">
    <property type="entry name" value="EAL"/>
    <property type="match status" value="1"/>
</dbReference>
<sequence>MTSITKERRWEPAVWERSYHKVLELGEALKNNEFMLVYQPKHNLAKNRFTGVEALLRWPRRRQGQVPIDKVIDLAERSGMIVPIGEWVIRTALKQVKLWQDNGLTIDISINVSPRQLMEEGFAAMIADVAKVTGVDPSRVEFEITERIASDPEQLLAVIGEVRAMGFRFSLDDFGTGYNSLAYLGSIPVDTLKIDQRFTRECTSSIPKAAIIKSIIQLAKSLRLQVVAEGVETKDQLQFMQEHDCQVLQGYLFSKPISAAAIETLMANQKMEQTEPEAPPSCIHCHAVLIDDRTHNEQVCHACVRKLLLGK</sequence>
<dbReference type="Gene3D" id="3.20.20.450">
    <property type="entry name" value="EAL domain"/>
    <property type="match status" value="1"/>
</dbReference>
<dbReference type="RefSeq" id="WP_377720241.1">
    <property type="nucleotide sequence ID" value="NZ_JBHSAM010000028.1"/>
</dbReference>
<keyword evidence="3" id="KW-1185">Reference proteome</keyword>
<dbReference type="PANTHER" id="PTHR33121:SF70">
    <property type="entry name" value="SIGNALING PROTEIN YKOW"/>
    <property type="match status" value="1"/>
</dbReference>
<dbReference type="InterPro" id="IPR001633">
    <property type="entry name" value="EAL_dom"/>
</dbReference>
<dbReference type="PROSITE" id="PS50883">
    <property type="entry name" value="EAL"/>
    <property type="match status" value="1"/>
</dbReference>
<proteinExistence type="predicted"/>
<comment type="caution">
    <text evidence="2">The sequence shown here is derived from an EMBL/GenBank/DDBJ whole genome shotgun (WGS) entry which is preliminary data.</text>
</comment>
<dbReference type="Pfam" id="PF00563">
    <property type="entry name" value="EAL"/>
    <property type="match status" value="1"/>
</dbReference>
<dbReference type="Proteomes" id="UP001595715">
    <property type="component" value="Unassembled WGS sequence"/>
</dbReference>
<evidence type="ECO:0000313" key="2">
    <source>
        <dbReference type="EMBL" id="MFC4101633.1"/>
    </source>
</evidence>
<name>A0ABV8K6I5_9BACL</name>
<dbReference type="InterPro" id="IPR050706">
    <property type="entry name" value="Cyclic-di-GMP_PDE-like"/>
</dbReference>
<dbReference type="CDD" id="cd01948">
    <property type="entry name" value="EAL"/>
    <property type="match status" value="1"/>
</dbReference>
<dbReference type="InterPro" id="IPR035919">
    <property type="entry name" value="EAL_sf"/>
</dbReference>
<organism evidence="2 3">
    <name type="scientific">Paenibacillus xanthanilyticus</name>
    <dbReference type="NCBI Taxonomy" id="1783531"/>
    <lineage>
        <taxon>Bacteria</taxon>
        <taxon>Bacillati</taxon>
        <taxon>Bacillota</taxon>
        <taxon>Bacilli</taxon>
        <taxon>Bacillales</taxon>
        <taxon>Paenibacillaceae</taxon>
        <taxon>Paenibacillus</taxon>
    </lineage>
</organism>
<accession>A0ABV8K6I5</accession>
<dbReference type="SUPFAM" id="SSF141868">
    <property type="entry name" value="EAL domain-like"/>
    <property type="match status" value="1"/>
</dbReference>
<dbReference type="EMBL" id="JBHSAM010000028">
    <property type="protein sequence ID" value="MFC4101633.1"/>
    <property type="molecule type" value="Genomic_DNA"/>
</dbReference>
<gene>
    <name evidence="2" type="ORF">ACFOZ8_18460</name>
</gene>
<reference evidence="3" key="1">
    <citation type="journal article" date="2019" name="Int. J. Syst. Evol. Microbiol.">
        <title>The Global Catalogue of Microorganisms (GCM) 10K type strain sequencing project: providing services to taxonomists for standard genome sequencing and annotation.</title>
        <authorList>
            <consortium name="The Broad Institute Genomics Platform"/>
            <consortium name="The Broad Institute Genome Sequencing Center for Infectious Disease"/>
            <person name="Wu L."/>
            <person name="Ma J."/>
        </authorList>
    </citation>
    <scope>NUCLEOTIDE SEQUENCE [LARGE SCALE GENOMIC DNA]</scope>
    <source>
        <strain evidence="3">IBRC-M 10987</strain>
    </source>
</reference>
<protein>
    <submittedName>
        <fullName evidence="2">Bifunctional diguanylate cyclase/phosphodiesterase</fullName>
    </submittedName>
</protein>